<evidence type="ECO:0000313" key="3">
    <source>
        <dbReference type="EMBL" id="MDO7855387.1"/>
    </source>
</evidence>
<comment type="caution">
    <text evidence="2">The sequence shown here is derived from an EMBL/GenBank/DDBJ whole genome shotgun (WGS) entry which is preliminary data.</text>
</comment>
<dbReference type="EMBL" id="JAUQTG010000001">
    <property type="protein sequence ID" value="MDO7855387.1"/>
    <property type="molecule type" value="Genomic_DNA"/>
</dbReference>
<dbReference type="RefSeq" id="WP_206227124.1">
    <property type="nucleotide sequence ID" value="NZ_JARRYG010000001.1"/>
</dbReference>
<keyword evidence="5" id="KW-1185">Reference proteome</keyword>
<evidence type="ECO:0000256" key="1">
    <source>
        <dbReference type="SAM" id="Coils"/>
    </source>
</evidence>
<feature type="coiled-coil region" evidence="1">
    <location>
        <begin position="282"/>
        <end position="360"/>
    </location>
</feature>
<accession>A0AA42FDU0</accession>
<reference evidence="3" key="2">
    <citation type="submission" date="2023-07" db="EMBL/GenBank/DDBJ databases">
        <authorList>
            <person name="Yang W."/>
            <person name="Chen J."/>
            <person name="Ji P."/>
            <person name="Hu F."/>
        </authorList>
    </citation>
    <scope>NUCLEOTIDE SEQUENCE</scope>
    <source>
        <strain evidence="3">CRE-138-0111</strain>
    </source>
</reference>
<organism evidence="2 4">
    <name type="scientific">Providencia huashanensis</name>
    <dbReference type="NCBI Taxonomy" id="3037798"/>
    <lineage>
        <taxon>Bacteria</taxon>
        <taxon>Pseudomonadati</taxon>
        <taxon>Pseudomonadota</taxon>
        <taxon>Gammaproteobacteria</taxon>
        <taxon>Enterobacterales</taxon>
        <taxon>Morganellaceae</taxon>
        <taxon>Providencia</taxon>
    </lineage>
</organism>
<dbReference type="Proteomes" id="UP001176478">
    <property type="component" value="Unassembled WGS sequence"/>
</dbReference>
<reference evidence="3" key="3">
    <citation type="journal article" date="2024" name="Int. J. Antimicrob. Agents">
        <title>Identification of a novel Providencia species showing multi-drug-resistant in three patients with hospital-acquired infection.</title>
        <authorList>
            <person name="Yang W."/>
            <person name="Chen J."/>
            <person name="Yang F."/>
            <person name="Ji P."/>
            <person name="Shen S."/>
            <person name="Yin D."/>
            <person name="Hu F."/>
        </authorList>
    </citation>
    <scope>NUCLEOTIDE SEQUENCE</scope>
    <source>
        <strain evidence="3">CRE-138-0111</strain>
    </source>
</reference>
<keyword evidence="1" id="KW-0175">Coiled coil</keyword>
<feature type="coiled-coil region" evidence="1">
    <location>
        <begin position="110"/>
        <end position="144"/>
    </location>
</feature>
<protein>
    <submittedName>
        <fullName evidence="2">Uncharacterized protein</fullName>
    </submittedName>
</protein>
<evidence type="ECO:0000313" key="4">
    <source>
        <dbReference type="Proteomes" id="UP001156701"/>
    </source>
</evidence>
<evidence type="ECO:0000313" key="5">
    <source>
        <dbReference type="Proteomes" id="UP001176478"/>
    </source>
</evidence>
<reference evidence="2" key="1">
    <citation type="submission" date="2023-03" db="EMBL/GenBank/DDBJ databases">
        <title>a new species belonging to Providencia genus.</title>
        <authorList>
            <person name="Yang W."/>
            <person name="Hu F."/>
            <person name="Shen S."/>
            <person name="Ding L."/>
            <person name="Yin D."/>
        </authorList>
    </citation>
    <scope>NUCLEOTIDE SEQUENCE</scope>
    <source>
        <strain evidence="2">CRE-3FA-0001</strain>
    </source>
</reference>
<proteinExistence type="predicted"/>
<gene>
    <name evidence="2" type="ORF">P7V44_00605</name>
    <name evidence="3" type="ORF">Q5E86_03145</name>
</gene>
<dbReference type="AlphaFoldDB" id="A0AA42FDU0"/>
<evidence type="ECO:0000313" key="2">
    <source>
        <dbReference type="EMBL" id="MDG4694734.1"/>
    </source>
</evidence>
<sequence length="364" mass="41305">MATISQPQRFINALNKLEVSSKVSKKPLNELNKLVGNIAKITNSTDSSEFNRLMSGGTEVFESRIDKLIEKLKSQNSGMYQEKSTKLNFVKTTLLASIGAKEKCTLETKKSNLIEKYNNTKNELNGIKNDIIKTEEKINKKKLEIEFLKTPDVVSLLAEDHQGLVTEKIATAIENYNKGIKQLDTAIENNKNKSLTKRNELVKKIPDIGDSLDKAIKGEIFKVENSGFFGEIKTTWKSYLTSDSFAMKKFGFELKDGHKEFSGKTKVPNLEGRNFTENVQQYFVALDKIQELQNKKNELSTEHENKIQNYSKELNVSVQNYVQEKMNSCTTSLNKLQTELDKQNNTKDMYQNQLAGLETSITSN</sequence>
<name>A0AA42FDU0_9GAMM</name>
<dbReference type="Proteomes" id="UP001156701">
    <property type="component" value="Unassembled WGS sequence"/>
</dbReference>
<dbReference type="EMBL" id="JARRYG010000001">
    <property type="protein sequence ID" value="MDG4694734.1"/>
    <property type="molecule type" value="Genomic_DNA"/>
</dbReference>